<organism evidence="1 2">
    <name type="scientific">Trifolium medium</name>
    <dbReference type="NCBI Taxonomy" id="97028"/>
    <lineage>
        <taxon>Eukaryota</taxon>
        <taxon>Viridiplantae</taxon>
        <taxon>Streptophyta</taxon>
        <taxon>Embryophyta</taxon>
        <taxon>Tracheophyta</taxon>
        <taxon>Spermatophyta</taxon>
        <taxon>Magnoliopsida</taxon>
        <taxon>eudicotyledons</taxon>
        <taxon>Gunneridae</taxon>
        <taxon>Pentapetalae</taxon>
        <taxon>rosids</taxon>
        <taxon>fabids</taxon>
        <taxon>Fabales</taxon>
        <taxon>Fabaceae</taxon>
        <taxon>Papilionoideae</taxon>
        <taxon>50 kb inversion clade</taxon>
        <taxon>NPAAA clade</taxon>
        <taxon>Hologalegina</taxon>
        <taxon>IRL clade</taxon>
        <taxon>Trifolieae</taxon>
        <taxon>Trifolium</taxon>
    </lineage>
</organism>
<evidence type="ECO:0000313" key="2">
    <source>
        <dbReference type="Proteomes" id="UP000265520"/>
    </source>
</evidence>
<reference evidence="1 2" key="1">
    <citation type="journal article" date="2018" name="Front. Plant Sci.">
        <title>Red Clover (Trifolium pratense) and Zigzag Clover (T. medium) - A Picture of Genomic Similarities and Differences.</title>
        <authorList>
            <person name="Dluhosova J."/>
            <person name="Istvanek J."/>
            <person name="Nedelnik J."/>
            <person name="Repkova J."/>
        </authorList>
    </citation>
    <scope>NUCLEOTIDE SEQUENCE [LARGE SCALE GENOMIC DNA]</scope>
    <source>
        <strain evidence="2">cv. 10/8</strain>
        <tissue evidence="1">Leaf</tissue>
    </source>
</reference>
<gene>
    <name evidence="1" type="ORF">A2U01_0001560</name>
</gene>
<dbReference type="EMBL" id="LXQA010001490">
    <property type="protein sequence ID" value="MCH80786.1"/>
    <property type="molecule type" value="Genomic_DNA"/>
</dbReference>
<sequence>STGMCEMRKVVKKRVVRKGVNIEEAIDAAILCLFVGSGEEEE</sequence>
<feature type="non-terminal residue" evidence="1">
    <location>
        <position position="1"/>
    </location>
</feature>
<protein>
    <submittedName>
        <fullName evidence="1">Uncharacterized protein</fullName>
    </submittedName>
</protein>
<dbReference type="AlphaFoldDB" id="A0A392M0K0"/>
<proteinExistence type="predicted"/>
<keyword evidence="2" id="KW-1185">Reference proteome</keyword>
<evidence type="ECO:0000313" key="1">
    <source>
        <dbReference type="EMBL" id="MCH80786.1"/>
    </source>
</evidence>
<name>A0A392M0K0_9FABA</name>
<accession>A0A392M0K0</accession>
<comment type="caution">
    <text evidence="1">The sequence shown here is derived from an EMBL/GenBank/DDBJ whole genome shotgun (WGS) entry which is preliminary data.</text>
</comment>
<dbReference type="Proteomes" id="UP000265520">
    <property type="component" value="Unassembled WGS sequence"/>
</dbReference>